<name>A0A9N9KDQ3_9GLOM</name>
<proteinExistence type="predicted"/>
<feature type="non-terminal residue" evidence="2">
    <location>
        <position position="1"/>
    </location>
</feature>
<organism evidence="2 3">
    <name type="scientific">Racocetra fulgida</name>
    <dbReference type="NCBI Taxonomy" id="60492"/>
    <lineage>
        <taxon>Eukaryota</taxon>
        <taxon>Fungi</taxon>
        <taxon>Fungi incertae sedis</taxon>
        <taxon>Mucoromycota</taxon>
        <taxon>Glomeromycotina</taxon>
        <taxon>Glomeromycetes</taxon>
        <taxon>Diversisporales</taxon>
        <taxon>Gigasporaceae</taxon>
        <taxon>Racocetra</taxon>
    </lineage>
</organism>
<evidence type="ECO:0000313" key="3">
    <source>
        <dbReference type="Proteomes" id="UP000789396"/>
    </source>
</evidence>
<evidence type="ECO:0000313" key="2">
    <source>
        <dbReference type="EMBL" id="CAG8823801.1"/>
    </source>
</evidence>
<keyword evidence="3" id="KW-1185">Reference proteome</keyword>
<gene>
    <name evidence="2" type="ORF">RFULGI_LOCUS19871</name>
</gene>
<feature type="non-terminal residue" evidence="2">
    <location>
        <position position="91"/>
    </location>
</feature>
<dbReference type="Proteomes" id="UP000789396">
    <property type="component" value="Unassembled WGS sequence"/>
</dbReference>
<sequence length="91" mass="10410">YICPRDIRETKSSSIILDKISEETKVEEFIINRNPRTIPILTRNSIPTAVSAGPNMQRINEPSLKKSSQKQDDARELKAQGLVYFEANNYE</sequence>
<dbReference type="OrthoDB" id="10496239at2759"/>
<feature type="region of interest" description="Disordered" evidence="1">
    <location>
        <begin position="49"/>
        <end position="75"/>
    </location>
</feature>
<accession>A0A9N9KDQ3</accession>
<protein>
    <submittedName>
        <fullName evidence="2">18333_t:CDS:1</fullName>
    </submittedName>
</protein>
<dbReference type="AlphaFoldDB" id="A0A9N9KDQ3"/>
<evidence type="ECO:0000256" key="1">
    <source>
        <dbReference type="SAM" id="MobiDB-lite"/>
    </source>
</evidence>
<reference evidence="2" key="1">
    <citation type="submission" date="2021-06" db="EMBL/GenBank/DDBJ databases">
        <authorList>
            <person name="Kallberg Y."/>
            <person name="Tangrot J."/>
            <person name="Rosling A."/>
        </authorList>
    </citation>
    <scope>NUCLEOTIDE SEQUENCE</scope>
    <source>
        <strain evidence="2">IN212</strain>
    </source>
</reference>
<dbReference type="EMBL" id="CAJVPZ010104333">
    <property type="protein sequence ID" value="CAG8823801.1"/>
    <property type="molecule type" value="Genomic_DNA"/>
</dbReference>
<comment type="caution">
    <text evidence="2">The sequence shown here is derived from an EMBL/GenBank/DDBJ whole genome shotgun (WGS) entry which is preliminary data.</text>
</comment>